<dbReference type="PANTHER" id="PTHR36839">
    <property type="entry name" value="METALLO-BETA-LACTAMASE FAMILY PROTEIN (AFU_ORTHOLOGUE AFUA_5G12770)"/>
    <property type="match status" value="1"/>
</dbReference>
<evidence type="ECO:0000313" key="3">
    <source>
        <dbReference type="Proteomes" id="UP000325255"/>
    </source>
</evidence>
<dbReference type="InterPro" id="IPR036866">
    <property type="entry name" value="RibonucZ/Hydroxyglut_hydro"/>
</dbReference>
<dbReference type="OrthoDB" id="2373347at2"/>
<dbReference type="GO" id="GO:0016787">
    <property type="term" value="F:hydrolase activity"/>
    <property type="evidence" value="ECO:0007669"/>
    <property type="project" value="UniProtKB-KW"/>
</dbReference>
<keyword evidence="2" id="KW-0378">Hydrolase</keyword>
<dbReference type="SMART" id="SM00849">
    <property type="entry name" value="Lactamase_B"/>
    <property type="match status" value="1"/>
</dbReference>
<reference evidence="2 3" key="1">
    <citation type="submission" date="2019-09" db="EMBL/GenBank/DDBJ databases">
        <title>Genome sequence of Rhodovastum atsumiense, a diverse member of the Acetobacteraceae family of non-sulfur purple photosynthetic bacteria.</title>
        <authorList>
            <person name="Meyer T."/>
            <person name="Kyndt J."/>
        </authorList>
    </citation>
    <scope>NUCLEOTIDE SEQUENCE [LARGE SCALE GENOMIC DNA]</scope>
    <source>
        <strain evidence="2 3">DSM 21279</strain>
    </source>
</reference>
<dbReference type="AlphaFoldDB" id="A0A5M6ITG8"/>
<dbReference type="InterPro" id="IPR001279">
    <property type="entry name" value="Metallo-B-lactamas"/>
</dbReference>
<organism evidence="2 3">
    <name type="scientific">Rhodovastum atsumiense</name>
    <dbReference type="NCBI Taxonomy" id="504468"/>
    <lineage>
        <taxon>Bacteria</taxon>
        <taxon>Pseudomonadati</taxon>
        <taxon>Pseudomonadota</taxon>
        <taxon>Alphaproteobacteria</taxon>
        <taxon>Acetobacterales</taxon>
        <taxon>Acetobacteraceae</taxon>
        <taxon>Rhodovastum</taxon>
    </lineage>
</organism>
<evidence type="ECO:0000259" key="1">
    <source>
        <dbReference type="SMART" id="SM00849"/>
    </source>
</evidence>
<dbReference type="Gene3D" id="3.60.15.10">
    <property type="entry name" value="Ribonuclease Z/Hydroxyacylglutathione hydrolase-like"/>
    <property type="match status" value="1"/>
</dbReference>
<feature type="domain" description="Metallo-beta-lactamase" evidence="1">
    <location>
        <begin position="73"/>
        <end position="242"/>
    </location>
</feature>
<dbReference type="Proteomes" id="UP000325255">
    <property type="component" value="Unassembled WGS sequence"/>
</dbReference>
<dbReference type="PANTHER" id="PTHR36839:SF1">
    <property type="entry name" value="METALLO-BETA-LACTAMASE FAMILY PROTEIN (AFU_ORTHOLOGUE AFUA_5G12770)"/>
    <property type="match status" value="1"/>
</dbReference>
<comment type="caution">
    <text evidence="2">The sequence shown here is derived from an EMBL/GenBank/DDBJ whole genome shotgun (WGS) entry which is preliminary data.</text>
</comment>
<evidence type="ECO:0000313" key="2">
    <source>
        <dbReference type="EMBL" id="KAA5611511.1"/>
    </source>
</evidence>
<accession>A0A5M6ITG8</accession>
<dbReference type="EMBL" id="VWPK01000020">
    <property type="protein sequence ID" value="KAA5611511.1"/>
    <property type="molecule type" value="Genomic_DNA"/>
</dbReference>
<gene>
    <name evidence="2" type="ORF">F1189_14385</name>
</gene>
<dbReference type="SUPFAM" id="SSF56281">
    <property type="entry name" value="Metallo-hydrolase/oxidoreductase"/>
    <property type="match status" value="1"/>
</dbReference>
<protein>
    <submittedName>
        <fullName evidence="2">MBL fold metallo-hydrolase</fullName>
    </submittedName>
</protein>
<sequence>MAAFICVTCGTQFPPADAPPDTCPICSDERQYVGPGGQRWTTPDALRATHFNAWRLLEPELFGLGTMPAFAIGQRALLLRTPGGNVLWDCLSLLDDATMEIVAALGGIAAICISHPHYYTAMVDWARAFAAPVWLHAADRQHVVRPDPALRFWSGPCRELWDGITLINAPGHFDGATMLHWPAGAGGRGALLAGDIVQVVPDRRWVGFMRSYPNLIPLPARTVRGIAAAVAPFAFERVYGAFWDREVTEDGRGAVLRSAERHMTWISG</sequence>
<dbReference type="RefSeq" id="WP_150041516.1">
    <property type="nucleotide sequence ID" value="NZ_OW485601.1"/>
</dbReference>
<keyword evidence="3" id="KW-1185">Reference proteome</keyword>
<name>A0A5M6ITG8_9PROT</name>
<proteinExistence type="predicted"/>